<dbReference type="GO" id="GO:0000978">
    <property type="term" value="F:RNA polymerase II cis-regulatory region sequence-specific DNA binding"/>
    <property type="evidence" value="ECO:0007669"/>
    <property type="project" value="TreeGrafter"/>
</dbReference>
<dbReference type="PANTHER" id="PTHR47424:SF12">
    <property type="entry name" value="TRANSCRIPTION FACTOR ASQA"/>
    <property type="match status" value="1"/>
</dbReference>
<dbReference type="InterPro" id="IPR051127">
    <property type="entry name" value="Fungal_SecMet_Regulators"/>
</dbReference>
<dbReference type="InterPro" id="IPR036864">
    <property type="entry name" value="Zn2-C6_fun-type_DNA-bd_sf"/>
</dbReference>
<reference evidence="8" key="1">
    <citation type="journal article" date="2021" name="Nat. Commun.">
        <title>Genetic determinants of endophytism in the Arabidopsis root mycobiome.</title>
        <authorList>
            <person name="Mesny F."/>
            <person name="Miyauchi S."/>
            <person name="Thiergart T."/>
            <person name="Pickel B."/>
            <person name="Atanasova L."/>
            <person name="Karlsson M."/>
            <person name="Huettel B."/>
            <person name="Barry K.W."/>
            <person name="Haridas S."/>
            <person name="Chen C."/>
            <person name="Bauer D."/>
            <person name="Andreopoulos W."/>
            <person name="Pangilinan J."/>
            <person name="LaButti K."/>
            <person name="Riley R."/>
            <person name="Lipzen A."/>
            <person name="Clum A."/>
            <person name="Drula E."/>
            <person name="Henrissat B."/>
            <person name="Kohler A."/>
            <person name="Grigoriev I.V."/>
            <person name="Martin F.M."/>
            <person name="Hacquard S."/>
        </authorList>
    </citation>
    <scope>NUCLEOTIDE SEQUENCE</scope>
    <source>
        <strain evidence="8">MPI-CAGE-AT-0021</strain>
    </source>
</reference>
<evidence type="ECO:0000259" key="7">
    <source>
        <dbReference type="PROSITE" id="PS50048"/>
    </source>
</evidence>
<name>A0A9P9ENB0_9HYPO</name>
<dbReference type="EMBL" id="JAGMUU010000013">
    <property type="protein sequence ID" value="KAH7140232.1"/>
    <property type="molecule type" value="Genomic_DNA"/>
</dbReference>
<dbReference type="PROSITE" id="PS00463">
    <property type="entry name" value="ZN2_CY6_FUNGAL_1"/>
    <property type="match status" value="1"/>
</dbReference>
<gene>
    <name evidence="8" type="ORF">B0J13DRAFT_62553</name>
</gene>
<dbReference type="PROSITE" id="PS50048">
    <property type="entry name" value="ZN2_CY6_FUNGAL_2"/>
    <property type="match status" value="1"/>
</dbReference>
<dbReference type="PANTHER" id="PTHR47424">
    <property type="entry name" value="REGULATORY PROTEIN GAL4"/>
    <property type="match status" value="1"/>
</dbReference>
<keyword evidence="9" id="KW-1185">Reference proteome</keyword>
<protein>
    <submittedName>
        <fullName evidence="8">Fungal-specific transcription factor domain-containing protein</fullName>
    </submittedName>
</protein>
<keyword evidence="2" id="KW-0805">Transcription regulation</keyword>
<keyword evidence="3" id="KW-0804">Transcription</keyword>
<dbReference type="Pfam" id="PF04082">
    <property type="entry name" value="Fungal_trans"/>
    <property type="match status" value="1"/>
</dbReference>
<dbReference type="CDD" id="cd12148">
    <property type="entry name" value="fungal_TF_MHR"/>
    <property type="match status" value="1"/>
</dbReference>
<dbReference type="GO" id="GO:0000435">
    <property type="term" value="P:positive regulation of transcription from RNA polymerase II promoter by galactose"/>
    <property type="evidence" value="ECO:0007669"/>
    <property type="project" value="TreeGrafter"/>
</dbReference>
<evidence type="ECO:0000256" key="6">
    <source>
        <dbReference type="SAM" id="MobiDB-lite"/>
    </source>
</evidence>
<proteinExistence type="predicted"/>
<evidence type="ECO:0000256" key="5">
    <source>
        <dbReference type="SAM" id="Coils"/>
    </source>
</evidence>
<feature type="region of interest" description="Disordered" evidence="6">
    <location>
        <begin position="192"/>
        <end position="211"/>
    </location>
</feature>
<evidence type="ECO:0000313" key="9">
    <source>
        <dbReference type="Proteomes" id="UP000717696"/>
    </source>
</evidence>
<comment type="caution">
    <text evidence="8">The sequence shown here is derived from an EMBL/GenBank/DDBJ whole genome shotgun (WGS) entry which is preliminary data.</text>
</comment>
<dbReference type="SMART" id="SM00066">
    <property type="entry name" value="GAL4"/>
    <property type="match status" value="1"/>
</dbReference>
<dbReference type="GO" id="GO:0006351">
    <property type="term" value="P:DNA-templated transcription"/>
    <property type="evidence" value="ECO:0007669"/>
    <property type="project" value="InterPro"/>
</dbReference>
<dbReference type="InterPro" id="IPR001138">
    <property type="entry name" value="Zn2Cys6_DnaBD"/>
</dbReference>
<keyword evidence="5" id="KW-0175">Coiled coil</keyword>
<evidence type="ECO:0000313" key="8">
    <source>
        <dbReference type="EMBL" id="KAH7140232.1"/>
    </source>
</evidence>
<evidence type="ECO:0000256" key="3">
    <source>
        <dbReference type="ARBA" id="ARBA00023163"/>
    </source>
</evidence>
<evidence type="ECO:0000256" key="1">
    <source>
        <dbReference type="ARBA" id="ARBA00022723"/>
    </source>
</evidence>
<feature type="coiled-coil region" evidence="5">
    <location>
        <begin position="67"/>
        <end position="94"/>
    </location>
</feature>
<dbReference type="Pfam" id="PF00172">
    <property type="entry name" value="Zn_clus"/>
    <property type="match status" value="1"/>
</dbReference>
<organism evidence="8 9">
    <name type="scientific">Dactylonectria estremocensis</name>
    <dbReference type="NCBI Taxonomy" id="1079267"/>
    <lineage>
        <taxon>Eukaryota</taxon>
        <taxon>Fungi</taxon>
        <taxon>Dikarya</taxon>
        <taxon>Ascomycota</taxon>
        <taxon>Pezizomycotina</taxon>
        <taxon>Sordariomycetes</taxon>
        <taxon>Hypocreomycetidae</taxon>
        <taxon>Hypocreales</taxon>
        <taxon>Nectriaceae</taxon>
        <taxon>Dactylonectria</taxon>
    </lineage>
</organism>
<dbReference type="CDD" id="cd00067">
    <property type="entry name" value="GAL4"/>
    <property type="match status" value="1"/>
</dbReference>
<accession>A0A9P9ENB0</accession>
<dbReference type="GO" id="GO:0005634">
    <property type="term" value="C:nucleus"/>
    <property type="evidence" value="ECO:0007669"/>
    <property type="project" value="TreeGrafter"/>
</dbReference>
<keyword evidence="4" id="KW-0539">Nucleus</keyword>
<dbReference type="SMART" id="SM00906">
    <property type="entry name" value="Fungal_trans"/>
    <property type="match status" value="1"/>
</dbReference>
<dbReference type="InterPro" id="IPR007219">
    <property type="entry name" value="XnlR_reg_dom"/>
</dbReference>
<evidence type="ECO:0000256" key="4">
    <source>
        <dbReference type="ARBA" id="ARBA00023242"/>
    </source>
</evidence>
<dbReference type="Proteomes" id="UP000717696">
    <property type="component" value="Unassembled WGS sequence"/>
</dbReference>
<dbReference type="GO" id="GO:0000981">
    <property type="term" value="F:DNA-binding transcription factor activity, RNA polymerase II-specific"/>
    <property type="evidence" value="ECO:0007669"/>
    <property type="project" value="InterPro"/>
</dbReference>
<feature type="domain" description="Zn(2)-C6 fungal-type" evidence="7">
    <location>
        <begin position="28"/>
        <end position="57"/>
    </location>
</feature>
<keyword evidence="1" id="KW-0479">Metal-binding</keyword>
<dbReference type="SUPFAM" id="SSF57701">
    <property type="entry name" value="Zn2/Cys6 DNA-binding domain"/>
    <property type="match status" value="1"/>
</dbReference>
<dbReference type="AlphaFoldDB" id="A0A9P9ENB0"/>
<sequence length="725" mass="80538">MTTTPASPPIAEEAPSALRRPRKQVSRACDWCRARKIRCDNAQPCKACRQRNAQCTHKGVDDEPRTLPQALREIERLKQRVRELEAKLHSSANRVSIPTPDHISNFSSPGFDSHLATPLQTISTPAAFSSVSKPQWRGIYVDTARSNQPSYYGASSSFYFVSRIGGYLGKALQLPLADQAMQLPGPSKKVHLDAEARDGAEDPTASVNERPRFMSRSQEESLLRLFWEGYHCIFPVIDEVGFRKHYASLWEPSRTCRKPSPLVDIILALCLQYGYAYIPQAVTSSTEETSLDDATIAGRWYYRRSQSLLMADLESPSIATVQSYIFASVYLCCASFQNMSHIITAQAIRTAQVLGLHVEPPADLPHGERELRKRIWWAVWMSDTKISYKLGRPFLVDRAQVTATMFSDDIEAASYNGATLGSYGPNVTWLSYAIHNHQLFHTMMDVYDPLWGRFGEVISQTGLSCLYTDPDAVELCAKLLATKLPAIKAWVDNVPVELKMQRRGGGEPYSTGCLAVEIEALAPTWLQRQRVCLELTYHNVVINLTRPFITFYSHPGTYTPVAERHATTCVDHAVSFTLIMHQVVTESDLMSGWSEYFSVQWNAAITLVGFVLAYPIHQATLKARNALDKAVAVFDVFGANFAVSADAAAITRDLMAKADTLAGRLSSGITGEATAWGNGSGNDDGLAWLDPAQQDGFGQFMDWALSVDSFNSFERFFNPGNPADL</sequence>
<dbReference type="OrthoDB" id="2283488at2759"/>
<evidence type="ECO:0000256" key="2">
    <source>
        <dbReference type="ARBA" id="ARBA00023015"/>
    </source>
</evidence>
<dbReference type="GO" id="GO:0008270">
    <property type="term" value="F:zinc ion binding"/>
    <property type="evidence" value="ECO:0007669"/>
    <property type="project" value="InterPro"/>
</dbReference>
<dbReference type="Gene3D" id="4.10.240.10">
    <property type="entry name" value="Zn(2)-C6 fungal-type DNA-binding domain"/>
    <property type="match status" value="1"/>
</dbReference>